<dbReference type="AlphaFoldDB" id="A0A5C7AUU4"/>
<evidence type="ECO:0000259" key="1">
    <source>
        <dbReference type="Pfam" id="PF12705"/>
    </source>
</evidence>
<evidence type="ECO:0000313" key="2">
    <source>
        <dbReference type="EMBL" id="TXE11403.1"/>
    </source>
</evidence>
<dbReference type="OrthoDB" id="2781884at2"/>
<dbReference type="Pfam" id="PF12705">
    <property type="entry name" value="PDDEXK_1"/>
    <property type="match status" value="1"/>
</dbReference>
<organism evidence="2 3">
    <name type="scientific">Algoriphagus aquimarinus</name>
    <dbReference type="NCBI Taxonomy" id="237018"/>
    <lineage>
        <taxon>Bacteria</taxon>
        <taxon>Pseudomonadati</taxon>
        <taxon>Bacteroidota</taxon>
        <taxon>Cytophagia</taxon>
        <taxon>Cytophagales</taxon>
        <taxon>Cyclobacteriaceae</taxon>
        <taxon>Algoriphagus</taxon>
    </lineage>
</organism>
<sequence length="344" mass="39798">MKKIETISPSQIAMLKTCRLKLLHYKQYGEKGYSDHPSTVLGNLIHKMYEIASSKKLDDQSFEKHWKEELAKASAQYFKNELNLIYSPIEFWAPYYSIKKGQTKKIILKSAKEPAPNKNSKKGEGFYVEQSFKYGVLKGKPDSVYVKDGYSRLIDFKTGPIYKKQGNQYVIKDEYKIQLKAYGFLVMKKKKISAPRINLILQQVNGQRTEPINFSNEEYENFYYEAKASIDEINNYVDSNSIDLLGSPSESNCKFCLFKPKCHSFLSYLDANNVPYAVIIETPDEIISTNNGIRFHDFYLWGIPPNTELEIRGVGKKKVLICNLSKSNSNNTYYWKKQSQVYII</sequence>
<proteinExistence type="predicted"/>
<name>A0A5C7AUU4_9BACT</name>
<accession>A0A5C7AUU4</accession>
<dbReference type="InterPro" id="IPR038726">
    <property type="entry name" value="PDDEXK_AddAB-type"/>
</dbReference>
<gene>
    <name evidence="2" type="ORF">ESV85_10790</name>
</gene>
<dbReference type="RefSeq" id="WP_146917460.1">
    <property type="nucleotide sequence ID" value="NZ_VORW01000005.1"/>
</dbReference>
<feature type="domain" description="PD-(D/E)XK endonuclease-like" evidence="1">
    <location>
        <begin position="6"/>
        <end position="263"/>
    </location>
</feature>
<dbReference type="EMBL" id="VORW01000005">
    <property type="protein sequence ID" value="TXE11403.1"/>
    <property type="molecule type" value="Genomic_DNA"/>
</dbReference>
<dbReference type="Gene3D" id="3.90.320.10">
    <property type="match status" value="1"/>
</dbReference>
<dbReference type="Proteomes" id="UP000321935">
    <property type="component" value="Unassembled WGS sequence"/>
</dbReference>
<evidence type="ECO:0000313" key="3">
    <source>
        <dbReference type="Proteomes" id="UP000321935"/>
    </source>
</evidence>
<reference evidence="2 3" key="1">
    <citation type="submission" date="2019-08" db="EMBL/GenBank/DDBJ databases">
        <title>Genomes sequence of Algoriphagus aquimarinus ACAM450.</title>
        <authorList>
            <person name="Bowman J.P."/>
        </authorList>
    </citation>
    <scope>NUCLEOTIDE SEQUENCE [LARGE SCALE GENOMIC DNA]</scope>
    <source>
        <strain evidence="2 3">ACAM 450</strain>
    </source>
</reference>
<comment type="caution">
    <text evidence="2">The sequence shown here is derived from an EMBL/GenBank/DDBJ whole genome shotgun (WGS) entry which is preliminary data.</text>
</comment>
<dbReference type="InterPro" id="IPR011604">
    <property type="entry name" value="PDDEXK-like_dom_sf"/>
</dbReference>
<protein>
    <submittedName>
        <fullName evidence="2">PD-(D/E)XK nuclease family protein</fullName>
    </submittedName>
</protein>